<comment type="caution">
    <text evidence="1">The sequence shown here is derived from an EMBL/GenBank/DDBJ whole genome shotgun (WGS) entry which is preliminary data.</text>
</comment>
<gene>
    <name evidence="1" type="ORF">FWK35_00001522</name>
</gene>
<name>A0A6G0ZHX3_APHCR</name>
<keyword evidence="2" id="KW-1185">Reference proteome</keyword>
<reference evidence="1 2" key="1">
    <citation type="submission" date="2019-08" db="EMBL/GenBank/DDBJ databases">
        <title>Whole genome of Aphis craccivora.</title>
        <authorList>
            <person name="Voronova N.V."/>
            <person name="Shulinski R.S."/>
            <person name="Bandarenka Y.V."/>
            <person name="Zhorov D.G."/>
            <person name="Warner D."/>
        </authorList>
    </citation>
    <scope>NUCLEOTIDE SEQUENCE [LARGE SCALE GENOMIC DNA]</scope>
    <source>
        <strain evidence="1">180601</strain>
        <tissue evidence="1">Whole Body</tissue>
    </source>
</reference>
<dbReference type="EMBL" id="VUJU01000481">
    <property type="protein sequence ID" value="KAF0770129.1"/>
    <property type="molecule type" value="Genomic_DNA"/>
</dbReference>
<proteinExistence type="predicted"/>
<organism evidence="1 2">
    <name type="scientific">Aphis craccivora</name>
    <name type="common">Cowpea aphid</name>
    <dbReference type="NCBI Taxonomy" id="307492"/>
    <lineage>
        <taxon>Eukaryota</taxon>
        <taxon>Metazoa</taxon>
        <taxon>Ecdysozoa</taxon>
        <taxon>Arthropoda</taxon>
        <taxon>Hexapoda</taxon>
        <taxon>Insecta</taxon>
        <taxon>Pterygota</taxon>
        <taxon>Neoptera</taxon>
        <taxon>Paraneoptera</taxon>
        <taxon>Hemiptera</taxon>
        <taxon>Sternorrhyncha</taxon>
        <taxon>Aphidomorpha</taxon>
        <taxon>Aphidoidea</taxon>
        <taxon>Aphididae</taxon>
        <taxon>Aphidini</taxon>
        <taxon>Aphis</taxon>
        <taxon>Aphis</taxon>
    </lineage>
</organism>
<dbReference type="Proteomes" id="UP000478052">
    <property type="component" value="Unassembled WGS sequence"/>
</dbReference>
<dbReference type="AlphaFoldDB" id="A0A6G0ZHX3"/>
<accession>A0A6G0ZHX3</accession>
<protein>
    <submittedName>
        <fullName evidence="1">SWI5-dependent HO expression protein 3-like</fullName>
    </submittedName>
</protein>
<dbReference type="OrthoDB" id="6606985at2759"/>
<evidence type="ECO:0000313" key="2">
    <source>
        <dbReference type="Proteomes" id="UP000478052"/>
    </source>
</evidence>
<sequence>MDSSLKIELNEVMQIVLETIRINQSTTVDILLDALKLNYPNVNTIHLRYKLNKVIRELKNENVIHEIKKHKIDFGQNVHCWAQNIFLIDMSIIQYLKVLDQLLSEM</sequence>
<evidence type="ECO:0000313" key="1">
    <source>
        <dbReference type="EMBL" id="KAF0770129.1"/>
    </source>
</evidence>